<dbReference type="AlphaFoldDB" id="A0A068RX24"/>
<sequence>MRRLAVTYAYNSKEGYLQHSPNSLHGTISFLLCCNANVLDEPWAYALLLGVGTAVLWYRFLTTRAFVTMSITYHGYLNISLHLVGASSSFLAVGA</sequence>
<evidence type="ECO:0000313" key="2">
    <source>
        <dbReference type="EMBL" id="CDH54718.1"/>
    </source>
</evidence>
<keyword evidence="1" id="KW-1133">Transmembrane helix</keyword>
<accession>A0A068RX24</accession>
<organism evidence="2 3">
    <name type="scientific">Lichtheimia corymbifera JMRC:FSU:9682</name>
    <dbReference type="NCBI Taxonomy" id="1263082"/>
    <lineage>
        <taxon>Eukaryota</taxon>
        <taxon>Fungi</taxon>
        <taxon>Fungi incertae sedis</taxon>
        <taxon>Mucoromycota</taxon>
        <taxon>Mucoromycotina</taxon>
        <taxon>Mucoromycetes</taxon>
        <taxon>Mucorales</taxon>
        <taxon>Lichtheimiaceae</taxon>
        <taxon>Lichtheimia</taxon>
    </lineage>
</organism>
<dbReference type="VEuPathDB" id="FungiDB:LCOR_05937.1"/>
<proteinExistence type="predicted"/>
<gene>
    <name evidence="2" type="ORF">LCOR_05937.1</name>
</gene>
<keyword evidence="1" id="KW-0812">Transmembrane</keyword>
<reference evidence="2" key="1">
    <citation type="submission" date="2013-08" db="EMBL/GenBank/DDBJ databases">
        <title>Gene expansion shapes genome architecture in the human pathogen Lichtheimia corymbifera: an evolutionary genomics analysis in the ancient terrestrial Mucorales (Mucoromycotina).</title>
        <authorList>
            <person name="Schwartze V.U."/>
            <person name="Winter S."/>
            <person name="Shelest E."/>
            <person name="Marcet-Houben M."/>
            <person name="Horn F."/>
            <person name="Wehner S."/>
            <person name="Hoffmann K."/>
            <person name="Riege K."/>
            <person name="Sammeth M."/>
            <person name="Nowrousian M."/>
            <person name="Valiante V."/>
            <person name="Linde J."/>
            <person name="Jacobsen I.D."/>
            <person name="Marz M."/>
            <person name="Brakhage A.A."/>
            <person name="Gabaldon T."/>
            <person name="Bocker S."/>
            <person name="Voigt K."/>
        </authorList>
    </citation>
    <scope>NUCLEOTIDE SEQUENCE [LARGE SCALE GENOMIC DNA]</scope>
    <source>
        <strain evidence="2">FSU 9682</strain>
    </source>
</reference>
<keyword evidence="3" id="KW-1185">Reference proteome</keyword>
<feature type="transmembrane region" description="Helical" evidence="1">
    <location>
        <begin position="43"/>
        <end position="61"/>
    </location>
</feature>
<dbReference type="EMBL" id="CBTN010000025">
    <property type="protein sequence ID" value="CDH54718.1"/>
    <property type="molecule type" value="Genomic_DNA"/>
</dbReference>
<protein>
    <submittedName>
        <fullName evidence="2">Uncharacterized protein</fullName>
    </submittedName>
</protein>
<evidence type="ECO:0000256" key="1">
    <source>
        <dbReference type="SAM" id="Phobius"/>
    </source>
</evidence>
<comment type="caution">
    <text evidence="2">The sequence shown here is derived from an EMBL/GenBank/DDBJ whole genome shotgun (WGS) entry which is preliminary data.</text>
</comment>
<evidence type="ECO:0000313" key="3">
    <source>
        <dbReference type="Proteomes" id="UP000027586"/>
    </source>
</evidence>
<name>A0A068RX24_9FUNG</name>
<dbReference type="Proteomes" id="UP000027586">
    <property type="component" value="Unassembled WGS sequence"/>
</dbReference>
<keyword evidence="1" id="KW-0472">Membrane</keyword>
<feature type="transmembrane region" description="Helical" evidence="1">
    <location>
        <begin position="73"/>
        <end position="93"/>
    </location>
</feature>